<evidence type="ECO:0000256" key="1">
    <source>
        <dbReference type="SAM" id="MobiDB-lite"/>
    </source>
</evidence>
<feature type="transmembrane region" description="Helical" evidence="2">
    <location>
        <begin position="90"/>
        <end position="113"/>
    </location>
</feature>
<feature type="transmembrane region" description="Helical" evidence="2">
    <location>
        <begin position="133"/>
        <end position="152"/>
    </location>
</feature>
<feature type="compositionally biased region" description="Basic and acidic residues" evidence="1">
    <location>
        <begin position="376"/>
        <end position="386"/>
    </location>
</feature>
<organism evidence="3">
    <name type="scientific">Plasmodium falciparum Santa Lucia</name>
    <dbReference type="NCBI Taxonomy" id="478859"/>
    <lineage>
        <taxon>Eukaryota</taxon>
        <taxon>Sar</taxon>
        <taxon>Alveolata</taxon>
        <taxon>Apicomplexa</taxon>
        <taxon>Aconoidasida</taxon>
        <taxon>Haemosporida</taxon>
        <taxon>Plasmodiidae</taxon>
        <taxon>Plasmodium</taxon>
        <taxon>Plasmodium (Laverania)</taxon>
    </lineage>
</organism>
<protein>
    <submittedName>
        <fullName evidence="3">Uncharacterized protein</fullName>
    </submittedName>
</protein>
<gene>
    <name evidence="3" type="ORF">PFAG_00880</name>
</gene>
<accession>W7FN08</accession>
<proteinExistence type="predicted"/>
<reference evidence="3" key="1">
    <citation type="submission" date="2013-02" db="EMBL/GenBank/DDBJ databases">
        <title>The Genome Sequence of Plasmodium falciparum Santa Lucia.</title>
        <authorList>
            <consortium name="The Broad Institute Genome Sequencing Platform"/>
            <consortium name="The Broad Institute Genome Sequencing Center for Infectious Disease"/>
            <person name="Neafsey D."/>
            <person name="Cheeseman I."/>
            <person name="Volkman S."/>
            <person name="Adams J."/>
            <person name="Walker B."/>
            <person name="Young S.K."/>
            <person name="Zeng Q."/>
            <person name="Gargeya S."/>
            <person name="Fitzgerald M."/>
            <person name="Haas B."/>
            <person name="Abouelleil A."/>
            <person name="Alvarado L."/>
            <person name="Arachchi H.M."/>
            <person name="Berlin A.M."/>
            <person name="Chapman S.B."/>
            <person name="Dewar J."/>
            <person name="Goldberg J."/>
            <person name="Griggs A."/>
            <person name="Gujja S."/>
            <person name="Hansen M."/>
            <person name="Howarth C."/>
            <person name="Imamovic A."/>
            <person name="Larimer J."/>
            <person name="McCowan C."/>
            <person name="Murphy C."/>
            <person name="Neiman D."/>
            <person name="Pearson M."/>
            <person name="Priest M."/>
            <person name="Roberts A."/>
            <person name="Saif S."/>
            <person name="Shea T."/>
            <person name="Sisk P."/>
            <person name="Sykes S."/>
            <person name="Wortman J."/>
            <person name="Nusbaum C."/>
            <person name="Birren B."/>
        </authorList>
    </citation>
    <scope>NUCLEOTIDE SEQUENCE [LARGE SCALE GENOMIC DNA]</scope>
    <source>
        <strain evidence="3">Santa Lucia</strain>
    </source>
</reference>
<dbReference type="AlphaFoldDB" id="W7FN08"/>
<name>W7FN08_PLAFA</name>
<sequence>MARFCKSDKLLINHRELKYICLFYIILLFCFFLWCIFKKYHENRINRKHKRKGSDSSHKNEKTEFFNYIYESYNDNDDVIIRQEGYKNSLCGFLLKNISIVLYLLTHFIIILLIGNEYCIKENGEILWNDRAFVFFIFLLLCFIITYGILTVRKHMHSFFIKPSLLKDSDYVLVYTKNEDYTNSYKNIFKESYVYITNVFIKWNKKIYKYSCKYIKLLHYYQMNAKSFFFFISTDKKKKKNDYIKNSYHDDDLDDDDIQNKDNNNYYYSNIYKKNSYYNNSFHKKSISNQYSNKRLSRNSLYTKKVLRDQENNLGYYDQDQNEINKMNSIDHIYNIDSLNVIDQGNDKNYDNEEKEINKKYPFNRNDEYGDEYGDEYEKREKKTKK</sequence>
<feature type="region of interest" description="Disordered" evidence="1">
    <location>
        <begin position="343"/>
        <end position="386"/>
    </location>
</feature>
<dbReference type="EMBL" id="KE123480">
    <property type="protein sequence ID" value="EUT90524.1"/>
    <property type="molecule type" value="Genomic_DNA"/>
</dbReference>
<evidence type="ECO:0000313" key="3">
    <source>
        <dbReference type="EMBL" id="EUT90524.1"/>
    </source>
</evidence>
<feature type="transmembrane region" description="Helical" evidence="2">
    <location>
        <begin position="17"/>
        <end position="37"/>
    </location>
</feature>
<feature type="compositionally biased region" description="Basic and acidic residues" evidence="1">
    <location>
        <begin position="345"/>
        <end position="359"/>
    </location>
</feature>
<keyword evidence="2" id="KW-0472">Membrane</keyword>
<keyword evidence="2" id="KW-0812">Transmembrane</keyword>
<evidence type="ECO:0000256" key="2">
    <source>
        <dbReference type="SAM" id="Phobius"/>
    </source>
</evidence>
<dbReference type="Proteomes" id="UP000030666">
    <property type="component" value="Unassembled WGS sequence"/>
</dbReference>
<keyword evidence="2" id="KW-1133">Transmembrane helix</keyword>